<evidence type="ECO:0000313" key="2">
    <source>
        <dbReference type="EMBL" id="CAF1268343.1"/>
    </source>
</evidence>
<dbReference type="EMBL" id="CAJOAX010000840">
    <property type="protein sequence ID" value="CAF3657462.1"/>
    <property type="molecule type" value="Genomic_DNA"/>
</dbReference>
<comment type="caution">
    <text evidence="2">The sequence shown here is derived from an EMBL/GenBank/DDBJ whole genome shotgun (WGS) entry which is preliminary data.</text>
</comment>
<dbReference type="Proteomes" id="UP000663854">
    <property type="component" value="Unassembled WGS sequence"/>
</dbReference>
<reference evidence="2" key="1">
    <citation type="submission" date="2021-02" db="EMBL/GenBank/DDBJ databases">
        <authorList>
            <person name="Nowell W R."/>
        </authorList>
    </citation>
    <scope>NUCLEOTIDE SEQUENCE</scope>
</reference>
<proteinExistence type="predicted"/>
<name>A0A815BEI1_9BILA</name>
<dbReference type="AlphaFoldDB" id="A0A815BEI1"/>
<keyword evidence="4" id="KW-1185">Reference proteome</keyword>
<evidence type="ECO:0000313" key="3">
    <source>
        <dbReference type="EMBL" id="CAF3657462.1"/>
    </source>
</evidence>
<dbReference type="Proteomes" id="UP000663870">
    <property type="component" value="Unassembled WGS sequence"/>
</dbReference>
<dbReference type="EMBL" id="CAJNOH010000575">
    <property type="protein sequence ID" value="CAF1078803.1"/>
    <property type="molecule type" value="Genomic_DNA"/>
</dbReference>
<dbReference type="Proteomes" id="UP000663823">
    <property type="component" value="Unassembled WGS sequence"/>
</dbReference>
<evidence type="ECO:0000313" key="1">
    <source>
        <dbReference type="EMBL" id="CAF1078803.1"/>
    </source>
</evidence>
<accession>A0A815BEI1</accession>
<protein>
    <submittedName>
        <fullName evidence="2">Uncharacterized protein</fullName>
    </submittedName>
</protein>
<dbReference type="EMBL" id="CAJNOL010001025">
    <property type="protein sequence ID" value="CAF1268343.1"/>
    <property type="molecule type" value="Genomic_DNA"/>
</dbReference>
<gene>
    <name evidence="2" type="ORF">JXQ802_LOCUS27856</name>
    <name evidence="3" type="ORF">OTI717_LOCUS9721</name>
    <name evidence="1" type="ORF">PYM288_LOCUS18557</name>
</gene>
<organism evidence="2 4">
    <name type="scientific">Rotaria sordida</name>
    <dbReference type="NCBI Taxonomy" id="392033"/>
    <lineage>
        <taxon>Eukaryota</taxon>
        <taxon>Metazoa</taxon>
        <taxon>Spiralia</taxon>
        <taxon>Gnathifera</taxon>
        <taxon>Rotifera</taxon>
        <taxon>Eurotatoria</taxon>
        <taxon>Bdelloidea</taxon>
        <taxon>Philodinida</taxon>
        <taxon>Philodinidae</taxon>
        <taxon>Rotaria</taxon>
    </lineage>
</organism>
<evidence type="ECO:0000313" key="4">
    <source>
        <dbReference type="Proteomes" id="UP000663870"/>
    </source>
</evidence>
<sequence length="131" mass="15425">MITLHQPKDSRNQDGKAPQELNEHIQSIQYELKEIAGQNLSKFDSLWRHLTYIFDRGFAKLQLQWSINELDYQILLIIELITNMKSYDNSLQESLMISMVPSEQPFIRVASLINTIKYHFVNCCIHFDSIH</sequence>